<dbReference type="PANTHER" id="PTHR24270">
    <property type="entry name" value="LOW-DENSITY LIPOPROTEIN RECEPTOR-RELATED"/>
    <property type="match status" value="1"/>
</dbReference>
<evidence type="ECO:0000256" key="5">
    <source>
        <dbReference type="ARBA" id="ARBA00023136"/>
    </source>
</evidence>
<evidence type="ECO:0000256" key="2">
    <source>
        <dbReference type="ARBA" id="ARBA00022692"/>
    </source>
</evidence>
<dbReference type="GO" id="GO:0016192">
    <property type="term" value="P:vesicle-mediated transport"/>
    <property type="evidence" value="ECO:0007669"/>
    <property type="project" value="UniProtKB-ARBA"/>
</dbReference>
<dbReference type="EMBL" id="CAJNOQ010007087">
    <property type="protein sequence ID" value="CAF1157343.1"/>
    <property type="molecule type" value="Genomic_DNA"/>
</dbReference>
<dbReference type="CDD" id="cd00112">
    <property type="entry name" value="LDLa"/>
    <property type="match status" value="2"/>
</dbReference>
<dbReference type="EMBL" id="CAJOBC010007085">
    <property type="protein sequence ID" value="CAF3920745.1"/>
    <property type="molecule type" value="Genomic_DNA"/>
</dbReference>
<protein>
    <submittedName>
        <fullName evidence="8">Uncharacterized protein</fullName>
    </submittedName>
</protein>
<dbReference type="PRINTS" id="PR00261">
    <property type="entry name" value="LDLRECEPTOR"/>
</dbReference>
<dbReference type="InterPro" id="IPR002172">
    <property type="entry name" value="LDrepeatLR_classA_rpt"/>
</dbReference>
<evidence type="ECO:0000256" key="7">
    <source>
        <dbReference type="PROSITE-ProRule" id="PRU00124"/>
    </source>
</evidence>
<keyword evidence="6 7" id="KW-1015">Disulfide bond</keyword>
<evidence type="ECO:0000313" key="8">
    <source>
        <dbReference type="EMBL" id="CAF1157343.1"/>
    </source>
</evidence>
<reference evidence="8" key="1">
    <citation type="submission" date="2021-02" db="EMBL/GenBank/DDBJ databases">
        <authorList>
            <person name="Nowell W R."/>
        </authorList>
    </citation>
    <scope>NUCLEOTIDE SEQUENCE</scope>
</reference>
<keyword evidence="2" id="KW-0812">Transmembrane</keyword>
<name>A0A814TBQ7_9BILA</name>
<dbReference type="PROSITE" id="PS50068">
    <property type="entry name" value="LDLRA_2"/>
    <property type="match status" value="2"/>
</dbReference>
<dbReference type="AlphaFoldDB" id="A0A814TBQ7"/>
<feature type="disulfide bond" evidence="7">
    <location>
        <begin position="203"/>
        <end position="218"/>
    </location>
</feature>
<dbReference type="OrthoDB" id="2019384at2759"/>
<evidence type="ECO:0000256" key="4">
    <source>
        <dbReference type="ARBA" id="ARBA00022989"/>
    </source>
</evidence>
<gene>
    <name evidence="8" type="ORF">GPM918_LOCUS21496</name>
    <name evidence="9" type="ORF">SRO942_LOCUS21491</name>
</gene>
<dbReference type="SUPFAM" id="SSF57424">
    <property type="entry name" value="LDL receptor-like module"/>
    <property type="match status" value="2"/>
</dbReference>
<keyword evidence="3" id="KW-0677">Repeat</keyword>
<evidence type="ECO:0000256" key="6">
    <source>
        <dbReference type="ARBA" id="ARBA00023157"/>
    </source>
</evidence>
<keyword evidence="10" id="KW-1185">Reference proteome</keyword>
<dbReference type="Proteomes" id="UP000663829">
    <property type="component" value="Unassembled WGS sequence"/>
</dbReference>
<comment type="caution">
    <text evidence="8">The sequence shown here is derived from an EMBL/GenBank/DDBJ whole genome shotgun (WGS) entry which is preliminary data.</text>
</comment>
<proteinExistence type="predicted"/>
<dbReference type="InterPro" id="IPR050685">
    <property type="entry name" value="LDLR"/>
</dbReference>
<keyword evidence="5" id="KW-0472">Membrane</keyword>
<evidence type="ECO:0000256" key="3">
    <source>
        <dbReference type="ARBA" id="ARBA00022737"/>
    </source>
</evidence>
<organism evidence="8 10">
    <name type="scientific">Didymodactylos carnosus</name>
    <dbReference type="NCBI Taxonomy" id="1234261"/>
    <lineage>
        <taxon>Eukaryota</taxon>
        <taxon>Metazoa</taxon>
        <taxon>Spiralia</taxon>
        <taxon>Gnathifera</taxon>
        <taxon>Rotifera</taxon>
        <taxon>Eurotatoria</taxon>
        <taxon>Bdelloidea</taxon>
        <taxon>Philodinida</taxon>
        <taxon>Philodinidae</taxon>
        <taxon>Didymodactylos</taxon>
    </lineage>
</organism>
<evidence type="ECO:0000256" key="1">
    <source>
        <dbReference type="ARBA" id="ARBA00004167"/>
    </source>
</evidence>
<dbReference type="Proteomes" id="UP000681722">
    <property type="component" value="Unassembled WGS sequence"/>
</dbReference>
<accession>A0A814TBQ7</accession>
<dbReference type="InterPro" id="IPR036055">
    <property type="entry name" value="LDL_receptor-like_sf"/>
</dbReference>
<dbReference type="GO" id="GO:0005886">
    <property type="term" value="C:plasma membrane"/>
    <property type="evidence" value="ECO:0007669"/>
    <property type="project" value="TreeGrafter"/>
</dbReference>
<evidence type="ECO:0000313" key="9">
    <source>
        <dbReference type="EMBL" id="CAF3920745.1"/>
    </source>
</evidence>
<dbReference type="Gene3D" id="4.10.400.10">
    <property type="entry name" value="Low-density Lipoprotein Receptor"/>
    <property type="match status" value="2"/>
</dbReference>
<sequence>QLDDADHCIGFNELKNYAHPPFYFLFCNNSNTIHQQTIQELQPSYNTNLTYRCIITNEIISISDVNNGYFDCLFKDDEMNINYIPSKNQKYRYRCVSSINTIQYISYQQLGDGKSDCFDGSDEYTSIRNWEDLQCNSKEDYACKVFQNQKIVENIEVSYNQYCDSFSNTIVSNDERNCREWICPIDRIRCNTTGQCIYPEWLCDNEFDCYDGSDELNCLRNVNHKWKLEYVCNNTSEHFCLTKQYIQNQSFYRPCISYVLAGDGIINCIGGKDERNTLLCNDGLTLGDRFRCEDNSCILADFVCNGFEDCQDGFDEKIASVCYGTKNQCFIVNCTDIRFIYRIFWKVYQFIFAIGFKVLDSVLH</sequence>
<evidence type="ECO:0000313" key="10">
    <source>
        <dbReference type="Proteomes" id="UP000663829"/>
    </source>
</evidence>
<feature type="non-terminal residue" evidence="8">
    <location>
        <position position="1"/>
    </location>
</feature>
<dbReference type="SMART" id="SM00192">
    <property type="entry name" value="LDLa"/>
    <property type="match status" value="3"/>
</dbReference>
<dbReference type="Pfam" id="PF00057">
    <property type="entry name" value="Ldl_recept_a"/>
    <property type="match status" value="2"/>
</dbReference>
<comment type="subcellular location">
    <subcellularLocation>
        <location evidence="1">Membrane</location>
        <topology evidence="1">Single-pass membrane protein</topology>
    </subcellularLocation>
</comment>
<keyword evidence="4" id="KW-1133">Transmembrane helix</keyword>
<feature type="disulfide bond" evidence="7">
    <location>
        <begin position="292"/>
        <end position="310"/>
    </location>
</feature>
<comment type="caution">
    <text evidence="7">Lacks conserved residue(s) required for the propagation of feature annotation.</text>
</comment>